<dbReference type="PANTHER" id="PTHR21499:SF59">
    <property type="entry name" value="ASPARTOKINASE"/>
    <property type="match status" value="1"/>
</dbReference>
<evidence type="ECO:0000313" key="3">
    <source>
        <dbReference type="EMBL" id="AEQ61516.1"/>
    </source>
</evidence>
<gene>
    <name evidence="3" type="primary">lolA</name>
</gene>
<dbReference type="GO" id="GO:0005829">
    <property type="term" value="C:cytosol"/>
    <property type="evidence" value="ECO:0007669"/>
    <property type="project" value="TreeGrafter"/>
</dbReference>
<dbReference type="AlphaFoldDB" id="G8EB22"/>
<dbReference type="CDD" id="cd04892">
    <property type="entry name" value="ACT_AK-like_2"/>
    <property type="match status" value="1"/>
</dbReference>
<feature type="compositionally biased region" description="Basic and acidic residues" evidence="2">
    <location>
        <begin position="1"/>
        <end position="11"/>
    </location>
</feature>
<dbReference type="GO" id="GO:0004072">
    <property type="term" value="F:aspartate kinase activity"/>
    <property type="evidence" value="ECO:0007669"/>
    <property type="project" value="TreeGrafter"/>
</dbReference>
<dbReference type="PANTHER" id="PTHR21499">
    <property type="entry name" value="ASPARTATE KINASE"/>
    <property type="match status" value="1"/>
</dbReference>
<organism evidence="3">
    <name type="scientific">Epichloe gansuensis</name>
    <dbReference type="NCBI Taxonomy" id="447254"/>
    <lineage>
        <taxon>Eukaryota</taxon>
        <taxon>Fungi</taxon>
        <taxon>Dikarya</taxon>
        <taxon>Ascomycota</taxon>
        <taxon>Pezizomycotina</taxon>
        <taxon>Sordariomycetes</taxon>
        <taxon>Hypocreomycetidae</taxon>
        <taxon>Hypocreales</taxon>
        <taxon>Clavicipitaceae</taxon>
        <taxon>Epichloe</taxon>
    </lineage>
</organism>
<feature type="region of interest" description="Disordered" evidence="2">
    <location>
        <begin position="1"/>
        <end position="23"/>
    </location>
</feature>
<protein>
    <submittedName>
        <fullName evidence="3">LolA</fullName>
    </submittedName>
</protein>
<dbReference type="SUPFAM" id="SSF55021">
    <property type="entry name" value="ACT-like"/>
    <property type="match status" value="2"/>
</dbReference>
<sequence>MLDESPMRKGDAVSNDQGNPESNASISIHQQSQIITRVSPGPVCPNAIGIKREIVVVRLRPVESCPHYRFSCRVFETLEKWQLQVDMFSTSPGRMTLALGAAALQAIRDSCSVRNDVMSRDLMMHGMRKLLPDDHVELFPHMAIVSVVGHPSRRMAGRIFATMDTNDIPTVMISHDAAKLGIIACAISEQYTAKALRVFEQCLCRYSLTH</sequence>
<reference evidence="3" key="1">
    <citation type="submission" date="2011-10" db="EMBL/GenBank/DDBJ databases">
        <authorList>
            <person name="Pan J."/>
            <person name="Schardl C."/>
        </authorList>
    </citation>
    <scope>NUCLEOTIDE SEQUENCE</scope>
</reference>
<comment type="similarity">
    <text evidence="1">Belongs to the aspartokinase family.</text>
</comment>
<accession>G8EB22</accession>
<dbReference type="InterPro" id="IPR045865">
    <property type="entry name" value="ACT-like_dom_sf"/>
</dbReference>
<evidence type="ECO:0000256" key="1">
    <source>
        <dbReference type="ARBA" id="ARBA00010122"/>
    </source>
</evidence>
<dbReference type="GO" id="GO:0009090">
    <property type="term" value="P:homoserine biosynthetic process"/>
    <property type="evidence" value="ECO:0007669"/>
    <property type="project" value="TreeGrafter"/>
</dbReference>
<name>G8EB22_9HYPO</name>
<dbReference type="EMBL" id="JF800666">
    <property type="protein sequence ID" value="AEQ61516.1"/>
    <property type="molecule type" value="Genomic_DNA"/>
</dbReference>
<evidence type="ECO:0000256" key="2">
    <source>
        <dbReference type="SAM" id="MobiDB-lite"/>
    </source>
</evidence>
<proteinExistence type="inferred from homology"/>
<dbReference type="Gene3D" id="3.30.2130.10">
    <property type="entry name" value="VC0802-like"/>
    <property type="match status" value="1"/>
</dbReference>
<feature type="compositionally biased region" description="Polar residues" evidence="2">
    <location>
        <begin position="14"/>
        <end position="23"/>
    </location>
</feature>
<dbReference type="GO" id="GO:0009089">
    <property type="term" value="P:lysine biosynthetic process via diaminopimelate"/>
    <property type="evidence" value="ECO:0007669"/>
    <property type="project" value="TreeGrafter"/>
</dbReference>